<evidence type="ECO:0000313" key="2">
    <source>
        <dbReference type="Proteomes" id="UP000238949"/>
    </source>
</evidence>
<organism evidence="1 2">
    <name type="scientific">Alteromonas alba</name>
    <dbReference type="NCBI Taxonomy" id="2079529"/>
    <lineage>
        <taxon>Bacteria</taxon>
        <taxon>Pseudomonadati</taxon>
        <taxon>Pseudomonadota</taxon>
        <taxon>Gammaproteobacteria</taxon>
        <taxon>Alteromonadales</taxon>
        <taxon>Alteromonadaceae</taxon>
        <taxon>Alteromonas/Salinimonas group</taxon>
        <taxon>Alteromonas</taxon>
    </lineage>
</organism>
<dbReference type="EMBL" id="PVNP01000094">
    <property type="protein sequence ID" value="PRO73663.1"/>
    <property type="molecule type" value="Genomic_DNA"/>
</dbReference>
<dbReference type="RefSeq" id="WP_105934538.1">
    <property type="nucleotide sequence ID" value="NZ_PVNP01000094.1"/>
</dbReference>
<comment type="caution">
    <text evidence="1">The sequence shown here is derived from an EMBL/GenBank/DDBJ whole genome shotgun (WGS) entry which is preliminary data.</text>
</comment>
<keyword evidence="2" id="KW-1185">Reference proteome</keyword>
<gene>
    <name evidence="1" type="ORF">C6Y40_10385</name>
</gene>
<sequence>MHNEAELSPSDQPKVRCFGSNAALTVEATPLLVKGVPHGHTVNLDVAPRQGENVIWARKITVQLSDTELPIMAAVCLGYLPKAHFKRSGKGIFIERQPNKLFVSATQGSGSAFALPIPIGQTFQVSSLVLSQLQKQTEYSDSNLLITALRGAAGLYKPNSS</sequence>
<protein>
    <submittedName>
        <fullName evidence="1">Uncharacterized protein</fullName>
    </submittedName>
</protein>
<evidence type="ECO:0000313" key="1">
    <source>
        <dbReference type="EMBL" id="PRO73663.1"/>
    </source>
</evidence>
<dbReference type="AlphaFoldDB" id="A0A2S9VB47"/>
<dbReference type="OrthoDB" id="6369226at2"/>
<reference evidence="2" key="1">
    <citation type="journal article" date="2020" name="Int. J. Syst. Evol. Microbiol.">
        <title>Alteromonas alba sp. nov., a marine bacterium isolated from the seawater of the West Pacific Ocean.</title>
        <authorList>
            <person name="Sun C."/>
            <person name="Wu Y.-H."/>
            <person name="Xamxidin M."/>
            <person name="Cheng H."/>
            <person name="Xu X.-W."/>
        </authorList>
    </citation>
    <scope>NUCLEOTIDE SEQUENCE [LARGE SCALE GENOMIC DNA]</scope>
    <source>
        <strain evidence="2">190</strain>
    </source>
</reference>
<name>A0A2S9VB47_9ALTE</name>
<proteinExistence type="predicted"/>
<accession>A0A2S9VB47</accession>
<dbReference type="Proteomes" id="UP000238949">
    <property type="component" value="Unassembled WGS sequence"/>
</dbReference>